<organism evidence="10">
    <name type="scientific">Angiostrongylus costaricensis</name>
    <name type="common">Nematode worm</name>
    <dbReference type="NCBI Taxonomy" id="334426"/>
    <lineage>
        <taxon>Eukaryota</taxon>
        <taxon>Metazoa</taxon>
        <taxon>Ecdysozoa</taxon>
        <taxon>Nematoda</taxon>
        <taxon>Chromadorea</taxon>
        <taxon>Rhabditida</taxon>
        <taxon>Rhabditina</taxon>
        <taxon>Rhabditomorpha</taxon>
        <taxon>Strongyloidea</taxon>
        <taxon>Metastrongylidae</taxon>
        <taxon>Angiostrongylus</taxon>
    </lineage>
</organism>
<gene>
    <name evidence="8" type="ORF">ACOC_LOCUS3704</name>
</gene>
<evidence type="ECO:0000256" key="5">
    <source>
        <dbReference type="ARBA" id="ARBA00023136"/>
    </source>
</evidence>
<keyword evidence="3" id="KW-0812">Transmembrane</keyword>
<dbReference type="WBParaSite" id="ACOC_0000370301-mRNA-1">
    <property type="protein sequence ID" value="ACOC_0000370301-mRNA-1"/>
    <property type="gene ID" value="ACOC_0000370301"/>
</dbReference>
<keyword evidence="9" id="KW-1185">Reference proteome</keyword>
<keyword evidence="5" id="KW-0472">Membrane</keyword>
<dbReference type="GO" id="GO:0045879">
    <property type="term" value="P:negative regulation of smoothened signaling pathway"/>
    <property type="evidence" value="ECO:0007669"/>
    <property type="project" value="TreeGrafter"/>
</dbReference>
<dbReference type="OrthoDB" id="5873834at2759"/>
<comment type="similarity">
    <text evidence="2">Belongs to the patched family.</text>
</comment>
<evidence type="ECO:0000313" key="9">
    <source>
        <dbReference type="Proteomes" id="UP000267027"/>
    </source>
</evidence>
<reference evidence="10" key="1">
    <citation type="submission" date="2017-02" db="UniProtKB">
        <authorList>
            <consortium name="WormBaseParasite"/>
        </authorList>
    </citation>
    <scope>IDENTIFICATION</scope>
</reference>
<evidence type="ECO:0000256" key="2">
    <source>
        <dbReference type="ARBA" id="ARBA00005585"/>
    </source>
</evidence>
<feature type="chain" id="PRO_5043130117" evidence="7">
    <location>
        <begin position="23"/>
        <end position="71"/>
    </location>
</feature>
<comment type="subcellular location">
    <subcellularLocation>
        <location evidence="1">Membrane</location>
        <topology evidence="1">Multi-pass membrane protein</topology>
    </subcellularLocation>
</comment>
<dbReference type="PANTHER" id="PTHR46022:SF1">
    <property type="entry name" value="PROTEIN PATCHED"/>
    <property type="match status" value="1"/>
</dbReference>
<dbReference type="GO" id="GO:0005119">
    <property type="term" value="F:smoothened binding"/>
    <property type="evidence" value="ECO:0007669"/>
    <property type="project" value="TreeGrafter"/>
</dbReference>
<dbReference type="AlphaFoldDB" id="A0A0R3PH76"/>
<evidence type="ECO:0000256" key="7">
    <source>
        <dbReference type="SAM" id="SignalP"/>
    </source>
</evidence>
<dbReference type="GO" id="GO:0097108">
    <property type="term" value="F:hedgehog family protein binding"/>
    <property type="evidence" value="ECO:0007669"/>
    <property type="project" value="TreeGrafter"/>
</dbReference>
<evidence type="ECO:0000256" key="3">
    <source>
        <dbReference type="ARBA" id="ARBA00022692"/>
    </source>
</evidence>
<feature type="signal peptide" evidence="7">
    <location>
        <begin position="1"/>
        <end position="22"/>
    </location>
</feature>
<proteinExistence type="inferred from homology"/>
<reference evidence="8 9" key="2">
    <citation type="submission" date="2018-11" db="EMBL/GenBank/DDBJ databases">
        <authorList>
            <consortium name="Pathogen Informatics"/>
        </authorList>
    </citation>
    <scope>NUCLEOTIDE SEQUENCE [LARGE SCALE GENOMIC DNA]</scope>
    <source>
        <strain evidence="8 9">Costa Rica</strain>
    </source>
</reference>
<dbReference type="GO" id="GO:0008158">
    <property type="term" value="F:hedgehog receptor activity"/>
    <property type="evidence" value="ECO:0007669"/>
    <property type="project" value="TreeGrafter"/>
</dbReference>
<evidence type="ECO:0000256" key="6">
    <source>
        <dbReference type="ARBA" id="ARBA00023180"/>
    </source>
</evidence>
<protein>
    <submittedName>
        <fullName evidence="10">Secreted protein</fullName>
    </submittedName>
</protein>
<dbReference type="EMBL" id="UYYA01001316">
    <property type="protein sequence ID" value="VDM55289.1"/>
    <property type="molecule type" value="Genomic_DNA"/>
</dbReference>
<name>A0A0R3PH76_ANGCS</name>
<dbReference type="PANTHER" id="PTHR46022">
    <property type="entry name" value="PROTEIN PATCHED"/>
    <property type="match status" value="1"/>
</dbReference>
<accession>A0A0R3PH76</accession>
<evidence type="ECO:0000313" key="10">
    <source>
        <dbReference type="WBParaSite" id="ACOC_0000370301-mRNA-1"/>
    </source>
</evidence>
<keyword evidence="7" id="KW-0732">Signal</keyword>
<keyword evidence="6" id="KW-0325">Glycoprotein</keyword>
<evidence type="ECO:0000313" key="8">
    <source>
        <dbReference type="EMBL" id="VDM55289.1"/>
    </source>
</evidence>
<dbReference type="GO" id="GO:0005886">
    <property type="term" value="C:plasma membrane"/>
    <property type="evidence" value="ECO:0007669"/>
    <property type="project" value="TreeGrafter"/>
</dbReference>
<keyword evidence="4" id="KW-1133">Transmembrane helix</keyword>
<dbReference type="Proteomes" id="UP000267027">
    <property type="component" value="Unassembled WGS sequence"/>
</dbReference>
<sequence length="71" mass="8217">MGLVYHCCFVCSLLTLYTICCAGLKDVVIETDIVKLWVQQGGRLNEEINFLSKVQDEANRVRYCILHYFVK</sequence>
<evidence type="ECO:0000256" key="1">
    <source>
        <dbReference type="ARBA" id="ARBA00004141"/>
    </source>
</evidence>
<evidence type="ECO:0000256" key="4">
    <source>
        <dbReference type="ARBA" id="ARBA00022989"/>
    </source>
</evidence>
<dbReference type="STRING" id="334426.A0A0R3PH76"/>